<evidence type="ECO:0000256" key="10">
    <source>
        <dbReference type="ARBA" id="ARBA00023316"/>
    </source>
</evidence>
<dbReference type="RefSeq" id="WP_380696490.1">
    <property type="nucleotide sequence ID" value="NZ_JBHRYR010000003.1"/>
</dbReference>
<protein>
    <recommendedName>
        <fullName evidence="5">Peptidoglycan hydrolase FlgJ</fullName>
    </recommendedName>
    <alternativeName>
        <fullName evidence="11">Muramidase FlgJ</fullName>
    </alternativeName>
</protein>
<dbReference type="Proteomes" id="UP001595617">
    <property type="component" value="Unassembled WGS sequence"/>
</dbReference>
<organism evidence="14 15">
    <name type="scientific">Saccharospirillum mangrovi</name>
    <dbReference type="NCBI Taxonomy" id="2161747"/>
    <lineage>
        <taxon>Bacteria</taxon>
        <taxon>Pseudomonadati</taxon>
        <taxon>Pseudomonadota</taxon>
        <taxon>Gammaproteobacteria</taxon>
        <taxon>Oceanospirillales</taxon>
        <taxon>Saccharospirillaceae</taxon>
        <taxon>Saccharospirillum</taxon>
    </lineage>
</organism>
<dbReference type="Gene3D" id="2.10.70.40">
    <property type="entry name" value="peptidoglycan hydrolase"/>
    <property type="match status" value="1"/>
</dbReference>
<evidence type="ECO:0000256" key="8">
    <source>
        <dbReference type="ARBA" id="ARBA00022801"/>
    </source>
</evidence>
<dbReference type="PANTHER" id="PTHR33308">
    <property type="entry name" value="PEPTIDOGLYCAN HYDROLASE FLGJ"/>
    <property type="match status" value="1"/>
</dbReference>
<keyword evidence="15" id="KW-1185">Reference proteome</keyword>
<dbReference type="Gene3D" id="1.10.530.10">
    <property type="match status" value="1"/>
</dbReference>
<evidence type="ECO:0000256" key="6">
    <source>
        <dbReference type="ARBA" id="ARBA00022764"/>
    </source>
</evidence>
<keyword evidence="14" id="KW-0969">Cilium</keyword>
<keyword evidence="14" id="KW-0282">Flagellum</keyword>
<keyword evidence="6" id="KW-0574">Periplasm</keyword>
<dbReference type="Pfam" id="PF01832">
    <property type="entry name" value="Glucosaminidase"/>
    <property type="match status" value="1"/>
</dbReference>
<accession>A0ABV7ZZ05</accession>
<evidence type="ECO:0000259" key="13">
    <source>
        <dbReference type="SMART" id="SM00047"/>
    </source>
</evidence>
<name>A0ABV7ZZ05_9GAMM</name>
<keyword evidence="9" id="KW-0326">Glycosidase</keyword>
<evidence type="ECO:0000256" key="9">
    <source>
        <dbReference type="ARBA" id="ARBA00023295"/>
    </source>
</evidence>
<comment type="function">
    <text evidence="1">Flagellum-specific muramidase which hydrolyzes the peptidoglycan layer to assemble the rod structure in the periplasmic space.</text>
</comment>
<evidence type="ECO:0000256" key="7">
    <source>
        <dbReference type="ARBA" id="ARBA00022795"/>
    </source>
</evidence>
<evidence type="ECO:0000256" key="1">
    <source>
        <dbReference type="ARBA" id="ARBA00002954"/>
    </source>
</evidence>
<evidence type="ECO:0000256" key="12">
    <source>
        <dbReference type="SAM" id="MobiDB-lite"/>
    </source>
</evidence>
<dbReference type="EMBL" id="JBHRYR010000003">
    <property type="protein sequence ID" value="MFC3853386.1"/>
    <property type="molecule type" value="Genomic_DNA"/>
</dbReference>
<dbReference type="InterPro" id="IPR051056">
    <property type="entry name" value="Glycosyl_Hydrolase_73"/>
</dbReference>
<keyword evidence="8 14" id="KW-0378">Hydrolase</keyword>
<keyword evidence="14" id="KW-0966">Cell projection</keyword>
<dbReference type="GO" id="GO:0016787">
    <property type="term" value="F:hydrolase activity"/>
    <property type="evidence" value="ECO:0007669"/>
    <property type="project" value="UniProtKB-KW"/>
</dbReference>
<comment type="similarity">
    <text evidence="4">In the C-terminal section; belongs to the glycosyl hydrolase 73 family.</text>
</comment>
<feature type="region of interest" description="Disordered" evidence="12">
    <location>
        <begin position="142"/>
        <end position="162"/>
    </location>
</feature>
<evidence type="ECO:0000256" key="3">
    <source>
        <dbReference type="ARBA" id="ARBA00006880"/>
    </source>
</evidence>
<reference evidence="15" key="1">
    <citation type="journal article" date="2019" name="Int. J. Syst. Evol. Microbiol.">
        <title>The Global Catalogue of Microorganisms (GCM) 10K type strain sequencing project: providing services to taxonomists for standard genome sequencing and annotation.</title>
        <authorList>
            <consortium name="The Broad Institute Genomics Platform"/>
            <consortium name="The Broad Institute Genome Sequencing Center for Infectious Disease"/>
            <person name="Wu L."/>
            <person name="Ma J."/>
        </authorList>
    </citation>
    <scope>NUCLEOTIDE SEQUENCE [LARGE SCALE GENOMIC DNA]</scope>
    <source>
        <strain evidence="15">IBRC 10765</strain>
    </source>
</reference>
<evidence type="ECO:0000256" key="4">
    <source>
        <dbReference type="ARBA" id="ARBA00007974"/>
    </source>
</evidence>
<keyword evidence="7" id="KW-1005">Bacterial flagellum biogenesis</keyword>
<dbReference type="PANTHER" id="PTHR33308:SF9">
    <property type="entry name" value="PEPTIDOGLYCAN HYDROLASE FLGJ"/>
    <property type="match status" value="1"/>
</dbReference>
<evidence type="ECO:0000256" key="5">
    <source>
        <dbReference type="ARBA" id="ARBA00013433"/>
    </source>
</evidence>
<sequence>MALNSFSNTASSNAFVYTDLQGLESIKRQAGSDEEGALRAVAEQFESMFTQMIMKSMREATKTLNPDSFLSSYETEFYEQMLDEQMSLNMSQQGGMGLADALYQQLSSQAQRAKGGNGSPDVLPLDRHGRAILPATLRAPEANTLPSVTSPGDTELLESLSSMSPESNLTAEQKQALFNTPEDFVAAVIPHAAAVAEEMNADPRYLVAQAALETGWGRHVISRADGDSSHNLFNIKADHRWSGDRATVTTKEYLAGRPVNVQAAFRAYESLDQSFADYRQFLSSSPRYAEALAVADDGAAYVEALQAAGYATDPQYAEKIQRIAQSPMMDALFHQTLAVLGEQP</sequence>
<feature type="domain" description="Mannosyl-glycoprotein endo-beta-N-acetylglucosamidase-like" evidence="13">
    <location>
        <begin position="169"/>
        <end position="334"/>
    </location>
</feature>
<proteinExistence type="inferred from homology"/>
<evidence type="ECO:0000256" key="2">
    <source>
        <dbReference type="ARBA" id="ARBA00004418"/>
    </source>
</evidence>
<dbReference type="InterPro" id="IPR013377">
    <property type="entry name" value="FlgJ"/>
</dbReference>
<comment type="similarity">
    <text evidence="3">In the N-terminal section; belongs to the FlgJ family.</text>
</comment>
<gene>
    <name evidence="14" type="primary">flgJ</name>
    <name evidence="14" type="ORF">ACFOOG_11130</name>
</gene>
<evidence type="ECO:0000313" key="15">
    <source>
        <dbReference type="Proteomes" id="UP001595617"/>
    </source>
</evidence>
<comment type="caution">
    <text evidence="14">The sequence shown here is derived from an EMBL/GenBank/DDBJ whole genome shotgun (WGS) entry which is preliminary data.</text>
</comment>
<evidence type="ECO:0000313" key="14">
    <source>
        <dbReference type="EMBL" id="MFC3853386.1"/>
    </source>
</evidence>
<keyword evidence="10" id="KW-0961">Cell wall biogenesis/degradation</keyword>
<dbReference type="InterPro" id="IPR002901">
    <property type="entry name" value="MGlyc_endo_b_GlcNAc-like_dom"/>
</dbReference>
<dbReference type="NCBIfam" id="TIGR02541">
    <property type="entry name" value="flagell_FlgJ"/>
    <property type="match status" value="1"/>
</dbReference>
<evidence type="ECO:0000256" key="11">
    <source>
        <dbReference type="ARBA" id="ARBA00030835"/>
    </source>
</evidence>
<dbReference type="InterPro" id="IPR019301">
    <property type="entry name" value="Flagellar_prot_FlgJ_N"/>
</dbReference>
<dbReference type="Pfam" id="PF10135">
    <property type="entry name" value="Rod-binding"/>
    <property type="match status" value="1"/>
</dbReference>
<comment type="subcellular location">
    <subcellularLocation>
        <location evidence="2">Periplasm</location>
    </subcellularLocation>
</comment>
<dbReference type="SMART" id="SM00047">
    <property type="entry name" value="LYZ2"/>
    <property type="match status" value="1"/>
</dbReference>